<evidence type="ECO:0000313" key="3">
    <source>
        <dbReference type="Proteomes" id="UP000215896"/>
    </source>
</evidence>
<evidence type="ECO:0000313" key="2">
    <source>
        <dbReference type="EMBL" id="OYO10681.1"/>
    </source>
</evidence>
<dbReference type="Gene3D" id="1.10.150.240">
    <property type="entry name" value="Putative phosphatase, domain 2"/>
    <property type="match status" value="1"/>
</dbReference>
<comment type="caution">
    <text evidence="2">The sequence shown here is derived from an EMBL/GenBank/DDBJ whole genome shotgun (WGS) entry which is preliminary data.</text>
</comment>
<dbReference type="SUPFAM" id="SSF56784">
    <property type="entry name" value="HAD-like"/>
    <property type="match status" value="1"/>
</dbReference>
<sequence length="246" mass="26000">MTNDAPTPTEAPAAGSRDSSTDPLPAAVLWDFDGTLVDSEPIWMRMEHELVAEWGGQWSDEQAYQMVGNDLRESARHLIAASARDDLTIDGVVAALVSRVAAELRDGPMLELRPGAGELLQQLAAAGVPCALVSASYREVLEAMLTRLPANPFVDVVAGDDVTHGKPHPEPYLTACARLGVRPEDCVVLEDSNTGADSGNAAGAVVLVIRNHVQVPPAPRRVLLDTLAGVGPAELAGHLARARGER</sequence>
<dbReference type="Gene3D" id="3.40.50.1000">
    <property type="entry name" value="HAD superfamily/HAD-like"/>
    <property type="match status" value="1"/>
</dbReference>
<reference evidence="2 3" key="1">
    <citation type="submission" date="2017-07" db="EMBL/GenBank/DDBJ databases">
        <title>Draft whole genome sequences of clinical Proprionibacteriaceae strains.</title>
        <authorList>
            <person name="Bernier A.-M."/>
            <person name="Bernard K."/>
            <person name="Domingo M.-C."/>
        </authorList>
    </citation>
    <scope>NUCLEOTIDE SEQUENCE [LARGE SCALE GENOMIC DNA]</scope>
    <source>
        <strain evidence="2 3">NML 030167</strain>
    </source>
</reference>
<dbReference type="InterPro" id="IPR006439">
    <property type="entry name" value="HAD-SF_hydro_IA"/>
</dbReference>
<dbReference type="PANTHER" id="PTHR18901:SF38">
    <property type="entry name" value="PSEUDOURIDINE-5'-PHOSPHATASE"/>
    <property type="match status" value="1"/>
</dbReference>
<accession>A0A255G540</accession>
<dbReference type="InterPro" id="IPR036412">
    <property type="entry name" value="HAD-like_sf"/>
</dbReference>
<feature type="region of interest" description="Disordered" evidence="1">
    <location>
        <begin position="1"/>
        <end position="22"/>
    </location>
</feature>
<accession>A0A4R6LWG4</accession>
<dbReference type="InterPro" id="IPR023198">
    <property type="entry name" value="PGP-like_dom2"/>
</dbReference>
<dbReference type="PANTHER" id="PTHR18901">
    <property type="entry name" value="2-DEOXYGLUCOSE-6-PHOSPHATE PHOSPHATASE 2"/>
    <property type="match status" value="1"/>
</dbReference>
<dbReference type="InterPro" id="IPR041492">
    <property type="entry name" value="HAD_2"/>
</dbReference>
<dbReference type="GO" id="GO:0016787">
    <property type="term" value="F:hydrolase activity"/>
    <property type="evidence" value="ECO:0007669"/>
    <property type="project" value="UniProtKB-KW"/>
</dbReference>
<protein>
    <submittedName>
        <fullName evidence="2">HAD family hydrolase</fullName>
    </submittedName>
</protein>
<keyword evidence="3" id="KW-1185">Reference proteome</keyword>
<gene>
    <name evidence="2" type="ORF">CGZ94_16965</name>
</gene>
<dbReference type="RefSeq" id="WP_094401246.1">
    <property type="nucleotide sequence ID" value="NZ_NMVL01000011.1"/>
</dbReference>
<dbReference type="CDD" id="cd07505">
    <property type="entry name" value="HAD_BPGM-like"/>
    <property type="match status" value="1"/>
</dbReference>
<dbReference type="NCBIfam" id="TIGR01509">
    <property type="entry name" value="HAD-SF-IA-v3"/>
    <property type="match status" value="1"/>
</dbReference>
<evidence type="ECO:0000256" key="1">
    <source>
        <dbReference type="SAM" id="MobiDB-lite"/>
    </source>
</evidence>
<dbReference type="EMBL" id="NMVO01000016">
    <property type="protein sequence ID" value="OYO10681.1"/>
    <property type="molecule type" value="Genomic_DNA"/>
</dbReference>
<dbReference type="AlphaFoldDB" id="A0A255G540"/>
<name>A0A255G540_9ACTN</name>
<proteinExistence type="predicted"/>
<dbReference type="OrthoDB" id="9797743at2"/>
<keyword evidence="2" id="KW-0378">Hydrolase</keyword>
<dbReference type="Proteomes" id="UP000215896">
    <property type="component" value="Unassembled WGS sequence"/>
</dbReference>
<dbReference type="SFLD" id="SFLDS00003">
    <property type="entry name" value="Haloacid_Dehalogenase"/>
    <property type="match status" value="1"/>
</dbReference>
<organism evidence="2 3">
    <name type="scientific">Enemella evansiae</name>
    <dbReference type="NCBI Taxonomy" id="2016499"/>
    <lineage>
        <taxon>Bacteria</taxon>
        <taxon>Bacillati</taxon>
        <taxon>Actinomycetota</taxon>
        <taxon>Actinomycetes</taxon>
        <taxon>Propionibacteriales</taxon>
        <taxon>Propionibacteriaceae</taxon>
        <taxon>Enemella</taxon>
    </lineage>
</organism>
<dbReference type="Pfam" id="PF13419">
    <property type="entry name" value="HAD_2"/>
    <property type="match status" value="1"/>
</dbReference>
<dbReference type="SFLD" id="SFLDG01129">
    <property type="entry name" value="C1.5:_HAD__Beta-PGM__Phosphata"/>
    <property type="match status" value="1"/>
</dbReference>
<dbReference type="InterPro" id="IPR023214">
    <property type="entry name" value="HAD_sf"/>
</dbReference>